<dbReference type="Pfam" id="PF00106">
    <property type="entry name" value="adh_short"/>
    <property type="match status" value="1"/>
</dbReference>
<keyword evidence="2" id="KW-0521">NADP</keyword>
<evidence type="ECO:0000256" key="2">
    <source>
        <dbReference type="ARBA" id="ARBA00022857"/>
    </source>
</evidence>
<organism evidence="3 4">
    <name type="scientific">Tegillarca granosa</name>
    <name type="common">Malaysian cockle</name>
    <name type="synonym">Anadara granosa</name>
    <dbReference type="NCBI Taxonomy" id="220873"/>
    <lineage>
        <taxon>Eukaryota</taxon>
        <taxon>Metazoa</taxon>
        <taxon>Spiralia</taxon>
        <taxon>Lophotrochozoa</taxon>
        <taxon>Mollusca</taxon>
        <taxon>Bivalvia</taxon>
        <taxon>Autobranchia</taxon>
        <taxon>Pteriomorphia</taxon>
        <taxon>Arcoida</taxon>
        <taxon>Arcoidea</taxon>
        <taxon>Arcidae</taxon>
        <taxon>Tegillarca</taxon>
    </lineage>
</organism>
<dbReference type="EMBL" id="JARBDR010000731">
    <property type="protein sequence ID" value="KAJ8307757.1"/>
    <property type="molecule type" value="Genomic_DNA"/>
</dbReference>
<dbReference type="Gene3D" id="3.40.50.720">
    <property type="entry name" value="NAD(P)-binding Rossmann-like Domain"/>
    <property type="match status" value="2"/>
</dbReference>
<reference evidence="3 4" key="1">
    <citation type="submission" date="2022-12" db="EMBL/GenBank/DDBJ databases">
        <title>Chromosome-level genome of Tegillarca granosa.</title>
        <authorList>
            <person name="Kim J."/>
        </authorList>
    </citation>
    <scope>NUCLEOTIDE SEQUENCE [LARGE SCALE GENOMIC DNA]</scope>
    <source>
        <strain evidence="3">Teg-2019</strain>
        <tissue evidence="3">Adductor muscle</tissue>
    </source>
</reference>
<proteinExistence type="inferred from homology"/>
<evidence type="ECO:0000256" key="1">
    <source>
        <dbReference type="ARBA" id="ARBA00006484"/>
    </source>
</evidence>
<keyword evidence="4" id="KW-1185">Reference proteome</keyword>
<evidence type="ECO:0008006" key="5">
    <source>
        <dbReference type="Google" id="ProtNLM"/>
    </source>
</evidence>
<dbReference type="InterPro" id="IPR051737">
    <property type="entry name" value="L-xylulose/Carbonyl_redctase"/>
</dbReference>
<dbReference type="InterPro" id="IPR002347">
    <property type="entry name" value="SDR_fam"/>
</dbReference>
<comment type="similarity">
    <text evidence="1">Belongs to the short-chain dehydrogenases/reductases (SDR) family.</text>
</comment>
<dbReference type="PANTHER" id="PTHR44252:SF3">
    <property type="entry name" value="D-ERYTHRULOSE REDUCTASE-RELATED"/>
    <property type="match status" value="1"/>
</dbReference>
<comment type="caution">
    <text evidence="3">The sequence shown here is derived from an EMBL/GenBank/DDBJ whole genome shotgun (WGS) entry which is preliminary data.</text>
</comment>
<sequence length="226" mass="24765">MSSQGGLKAAAGFMPYCVSKAMVDMLTKVTALELGPHKIRVNSVNPTILKTDMTKDFYENEEFMQVFRAKHPLGKFATVKDVVTLPCFCLRFEGKTALVTGGSRGIGKAVAERLLQEGAKVYVLGKSQENLEKLKTEHSSINTIQIDVSDWDRTKTAVEQIGVVDLLVNNAGMLHQEIFVNVEIDKFDKILNTNFKSAFNITQIVARGLISAGRQGVVVNISGTRG</sequence>
<dbReference type="SUPFAM" id="SSF51735">
    <property type="entry name" value="NAD(P)-binding Rossmann-fold domains"/>
    <property type="match status" value="2"/>
</dbReference>
<dbReference type="Pfam" id="PF13561">
    <property type="entry name" value="adh_short_C2"/>
    <property type="match status" value="1"/>
</dbReference>
<dbReference type="Proteomes" id="UP001217089">
    <property type="component" value="Unassembled WGS sequence"/>
</dbReference>
<gene>
    <name evidence="3" type="ORF">KUTeg_014687</name>
</gene>
<name>A0ABQ9EUY4_TEGGR</name>
<evidence type="ECO:0000313" key="4">
    <source>
        <dbReference type="Proteomes" id="UP001217089"/>
    </source>
</evidence>
<dbReference type="InterPro" id="IPR036291">
    <property type="entry name" value="NAD(P)-bd_dom_sf"/>
</dbReference>
<protein>
    <recommendedName>
        <fullName evidence="5">L-xylulose reductase</fullName>
    </recommendedName>
</protein>
<evidence type="ECO:0000313" key="3">
    <source>
        <dbReference type="EMBL" id="KAJ8307757.1"/>
    </source>
</evidence>
<dbReference type="PRINTS" id="PR00081">
    <property type="entry name" value="GDHRDH"/>
</dbReference>
<accession>A0ABQ9EUY4</accession>
<dbReference type="PANTHER" id="PTHR44252">
    <property type="entry name" value="D-ERYTHRULOSE REDUCTASE"/>
    <property type="match status" value="1"/>
</dbReference>